<dbReference type="RefSeq" id="WP_196924396.1">
    <property type="nucleotide sequence ID" value="NZ_JADOTY010000001.1"/>
</dbReference>
<dbReference type="SUPFAM" id="SSF53850">
    <property type="entry name" value="Periplasmic binding protein-like II"/>
    <property type="match status" value="1"/>
</dbReference>
<sequence>MTTFGDTYARSLERFGAVLREHGTLRLSTLGPAGTSSEYAAGHLRERLLAAGYPGPEVALHPTFGAVLDSVTGGRSEVALVPSAYRDATAFHWHPALRLLFHFAHPTPAYGLAARQGQAPDRTRLRISTMSEVSVLYPELCPPALRDRAVDWVPARSTMDAAQVLSRGDADLALTNDHGRHAHDLHWLARRPGAQIVWLLFTSLPLNTPPAAPASTDEDER</sequence>
<evidence type="ECO:0000313" key="1">
    <source>
        <dbReference type="EMBL" id="MBG6106220.1"/>
    </source>
</evidence>
<organism evidence="1 2">
    <name type="scientific">Micromonospora vinacea</name>
    <dbReference type="NCBI Taxonomy" id="709878"/>
    <lineage>
        <taxon>Bacteria</taxon>
        <taxon>Bacillati</taxon>
        <taxon>Actinomycetota</taxon>
        <taxon>Actinomycetes</taxon>
        <taxon>Micromonosporales</taxon>
        <taxon>Micromonosporaceae</taxon>
        <taxon>Micromonospora</taxon>
    </lineage>
</organism>
<keyword evidence="2" id="KW-1185">Reference proteome</keyword>
<evidence type="ECO:0000313" key="2">
    <source>
        <dbReference type="Proteomes" id="UP000631791"/>
    </source>
</evidence>
<gene>
    <name evidence="1" type="ORF">IW249_006634</name>
</gene>
<name>A0ABS0KC51_9ACTN</name>
<evidence type="ECO:0008006" key="3">
    <source>
        <dbReference type="Google" id="ProtNLM"/>
    </source>
</evidence>
<proteinExistence type="predicted"/>
<protein>
    <recommendedName>
        <fullName evidence="3">Bacilysin biosynthesis protein BacA</fullName>
    </recommendedName>
</protein>
<dbReference type="Proteomes" id="UP000631791">
    <property type="component" value="Unassembled WGS sequence"/>
</dbReference>
<dbReference type="EMBL" id="JADOTY010000001">
    <property type="protein sequence ID" value="MBG6106220.1"/>
    <property type="molecule type" value="Genomic_DNA"/>
</dbReference>
<reference evidence="1 2" key="1">
    <citation type="submission" date="2020-11" db="EMBL/GenBank/DDBJ databases">
        <title>Sequencing the genomes of 1000 actinobacteria strains.</title>
        <authorList>
            <person name="Klenk H.-P."/>
        </authorList>
    </citation>
    <scope>NUCLEOTIDE SEQUENCE [LARGE SCALE GENOMIC DNA]</scope>
    <source>
        <strain evidence="1 2">DSM 101695</strain>
    </source>
</reference>
<accession>A0ABS0KC51</accession>
<comment type="caution">
    <text evidence="1">The sequence shown here is derived from an EMBL/GenBank/DDBJ whole genome shotgun (WGS) entry which is preliminary data.</text>
</comment>